<comment type="subcellular location">
    <subcellularLocation>
        <location evidence="1 8">Cell membrane</location>
        <topology evidence="1 8">Multi-pass membrane protein</topology>
    </subcellularLocation>
</comment>
<dbReference type="PANTHER" id="PTHR43470">
    <property type="entry name" value="PHOSPHATE TRANSPORT SYSTEM PERMEASE PROTEIN PSTA-RELATED"/>
    <property type="match status" value="1"/>
</dbReference>
<dbReference type="InterPro" id="IPR035906">
    <property type="entry name" value="MetI-like_sf"/>
</dbReference>
<feature type="domain" description="ABC transmembrane type-1" evidence="9">
    <location>
        <begin position="57"/>
        <end position="276"/>
    </location>
</feature>
<keyword evidence="6 8" id="KW-1133">Transmembrane helix</keyword>
<evidence type="ECO:0000256" key="4">
    <source>
        <dbReference type="ARBA" id="ARBA00022475"/>
    </source>
</evidence>
<dbReference type="Proteomes" id="UP001200334">
    <property type="component" value="Unassembled WGS sequence"/>
</dbReference>
<proteinExistence type="inferred from homology"/>
<feature type="transmembrane region" description="Helical" evidence="8">
    <location>
        <begin position="94"/>
        <end position="118"/>
    </location>
</feature>
<evidence type="ECO:0000313" key="11">
    <source>
        <dbReference type="EMBL" id="MCD5564154.1"/>
    </source>
</evidence>
<gene>
    <name evidence="10" type="primary">pstA</name>
    <name evidence="10" type="ORF">DQL93_06585</name>
    <name evidence="11" type="ORF">LOB85_08630</name>
</gene>
<dbReference type="OrthoDB" id="9807065at2"/>
<dbReference type="AlphaFoldDB" id="A0A061C299"/>
<dbReference type="RefSeq" id="WP_003614664.1">
    <property type="nucleotide sequence ID" value="NZ_BJLK01000026.1"/>
</dbReference>
<dbReference type="InterPro" id="IPR005672">
    <property type="entry name" value="Phosphate_PstA"/>
</dbReference>
<dbReference type="SUPFAM" id="SSF161098">
    <property type="entry name" value="MetI-like"/>
    <property type="match status" value="1"/>
</dbReference>
<name>A0A061C299_LACDL</name>
<evidence type="ECO:0000256" key="1">
    <source>
        <dbReference type="ARBA" id="ARBA00004651"/>
    </source>
</evidence>
<dbReference type="EMBL" id="JAJNUY010000049">
    <property type="protein sequence ID" value="MCD5564154.1"/>
    <property type="molecule type" value="Genomic_DNA"/>
</dbReference>
<keyword evidence="3" id="KW-0813">Transport</keyword>
<evidence type="ECO:0000256" key="3">
    <source>
        <dbReference type="ARBA" id="ARBA00022448"/>
    </source>
</evidence>
<dbReference type="GO" id="GO:0035435">
    <property type="term" value="P:phosphate ion transmembrane transport"/>
    <property type="evidence" value="ECO:0007669"/>
    <property type="project" value="InterPro"/>
</dbReference>
<dbReference type="GO" id="GO:0005886">
    <property type="term" value="C:plasma membrane"/>
    <property type="evidence" value="ECO:0007669"/>
    <property type="project" value="UniProtKB-SubCell"/>
</dbReference>
<dbReference type="PROSITE" id="PS50928">
    <property type="entry name" value="ABC_TM1"/>
    <property type="match status" value="1"/>
</dbReference>
<evidence type="ECO:0000256" key="8">
    <source>
        <dbReference type="RuleBase" id="RU363043"/>
    </source>
</evidence>
<evidence type="ECO:0000313" key="12">
    <source>
        <dbReference type="Proteomes" id="UP001200334"/>
    </source>
</evidence>
<accession>A0A061C299</accession>
<dbReference type="CDD" id="cd06261">
    <property type="entry name" value="TM_PBP2"/>
    <property type="match status" value="1"/>
</dbReference>
<dbReference type="Pfam" id="PF00528">
    <property type="entry name" value="BPD_transp_1"/>
    <property type="match status" value="1"/>
</dbReference>
<evidence type="ECO:0000256" key="5">
    <source>
        <dbReference type="ARBA" id="ARBA00022692"/>
    </source>
</evidence>
<dbReference type="NCBIfam" id="TIGR00974">
    <property type="entry name" value="3a0107s02c"/>
    <property type="match status" value="1"/>
</dbReference>
<feature type="transmembrane region" description="Helical" evidence="8">
    <location>
        <begin position="61"/>
        <end position="82"/>
    </location>
</feature>
<feature type="transmembrane region" description="Helical" evidence="8">
    <location>
        <begin position="12"/>
        <end position="35"/>
    </location>
</feature>
<dbReference type="InterPro" id="IPR000515">
    <property type="entry name" value="MetI-like"/>
</dbReference>
<dbReference type="PANTHER" id="PTHR43470:SF4">
    <property type="entry name" value="ABC TRANSPORTER PERMEASE PROTEIN YQGI-RELATED"/>
    <property type="match status" value="1"/>
</dbReference>
<evidence type="ECO:0000256" key="2">
    <source>
        <dbReference type="ARBA" id="ARBA00007069"/>
    </source>
</evidence>
<reference evidence="11 12" key="2">
    <citation type="submission" date="2021-12" db="EMBL/GenBank/DDBJ databases">
        <title>Antimicrobial susceptibility of Lactobacillus delbrueckii subsp. lactis obtained from milk products and other habitats.</title>
        <authorList>
            <person name="Shani N."/>
        </authorList>
    </citation>
    <scope>NUCLEOTIDE SEQUENCE [LARGE SCALE GENOMIC DNA]</scope>
    <source>
        <strain evidence="11 12">FAM 21755</strain>
    </source>
</reference>
<protein>
    <recommendedName>
        <fullName evidence="8">Phosphate transport system permease protein PstA</fullName>
    </recommendedName>
</protein>
<dbReference type="Gene3D" id="1.10.3720.10">
    <property type="entry name" value="MetI-like"/>
    <property type="match status" value="1"/>
</dbReference>
<organism evidence="10">
    <name type="scientific">Lactobacillus delbrueckii subsp. lactis</name>
    <dbReference type="NCBI Taxonomy" id="29397"/>
    <lineage>
        <taxon>Bacteria</taxon>
        <taxon>Bacillati</taxon>
        <taxon>Bacillota</taxon>
        <taxon>Bacilli</taxon>
        <taxon>Lactobacillales</taxon>
        <taxon>Lactobacillaceae</taxon>
        <taxon>Lactobacillus</taxon>
    </lineage>
</organism>
<evidence type="ECO:0000256" key="7">
    <source>
        <dbReference type="ARBA" id="ARBA00023136"/>
    </source>
</evidence>
<feature type="transmembrane region" description="Helical" evidence="8">
    <location>
        <begin position="124"/>
        <end position="143"/>
    </location>
</feature>
<evidence type="ECO:0000259" key="9">
    <source>
        <dbReference type="PROSITE" id="PS50928"/>
    </source>
</evidence>
<keyword evidence="5 8" id="KW-0812">Transmembrane</keyword>
<feature type="transmembrane region" description="Helical" evidence="8">
    <location>
        <begin position="176"/>
        <end position="197"/>
    </location>
</feature>
<reference evidence="10" key="1">
    <citation type="submission" date="2018-07" db="EMBL/GenBank/DDBJ databases">
        <authorList>
            <person name="Somerville V."/>
        </authorList>
    </citation>
    <scope>NUCLEOTIDE SEQUENCE</scope>
    <source>
        <strain evidence="10">NWC_2_2</strain>
    </source>
</reference>
<dbReference type="GO" id="GO:0005315">
    <property type="term" value="F:phosphate transmembrane transporter activity"/>
    <property type="evidence" value="ECO:0007669"/>
    <property type="project" value="InterPro"/>
</dbReference>
<evidence type="ECO:0000313" key="10">
    <source>
        <dbReference type="EMBL" id="AZA16224.1"/>
    </source>
</evidence>
<keyword evidence="7 8" id="KW-0472">Membrane</keyword>
<evidence type="ECO:0000256" key="6">
    <source>
        <dbReference type="ARBA" id="ARBA00022989"/>
    </source>
</evidence>
<keyword evidence="4 8" id="KW-1003">Cell membrane</keyword>
<feature type="transmembrane region" description="Helical" evidence="8">
    <location>
        <begin position="257"/>
        <end position="276"/>
    </location>
</feature>
<sequence length="291" mass="31886">MSRAKRKDRLMTGIFYAIGWIMLAFLLYLTLTIIFDGLKGFQWDFLGAAGNGIFNQFFNTIYLVFLSLLVSVPIGIGAGVYLAEYAKEGKFLTIFEISIESLSSLPSIVIGLFGYLAFIMWTGMSWNILAGALTISILSIPLITTETNNAIRALPVEYKEGSLGLGATKSETIRKVLIPAAMPQILTGVIMAAGRGFGEAAALLYTSGQSTYINWQNFWKVTSPTSPLNPFRSGETLSLHIWVMRTEGALNPSATQIANFTSAVLVVLALLFTLVTRRISDRMRKRNNGGN</sequence>
<comment type="similarity">
    <text evidence="2 8">Belongs to the binding-protein-dependent transport system permease family. CysTW subfamily.</text>
</comment>
<dbReference type="EMBL" id="CP031023">
    <property type="protein sequence ID" value="AZA16224.1"/>
    <property type="molecule type" value="Genomic_DNA"/>
</dbReference>